<reference evidence="2 3" key="1">
    <citation type="journal article" date="2015" name="Nature">
        <title>rRNA introns, odd ribosomes, and small enigmatic genomes across a large radiation of phyla.</title>
        <authorList>
            <person name="Brown C.T."/>
            <person name="Hug L.A."/>
            <person name="Thomas B.C."/>
            <person name="Sharon I."/>
            <person name="Castelle C.J."/>
            <person name="Singh A."/>
            <person name="Wilkins M.J."/>
            <person name="Williams K.H."/>
            <person name="Banfield J.F."/>
        </authorList>
    </citation>
    <scope>NUCLEOTIDE SEQUENCE [LARGE SCALE GENOMIC DNA]</scope>
</reference>
<evidence type="ECO:0000256" key="1">
    <source>
        <dbReference type="SAM" id="Phobius"/>
    </source>
</evidence>
<name>A0A0G1ICB0_9BACT</name>
<comment type="caution">
    <text evidence="2">The sequence shown here is derived from an EMBL/GenBank/DDBJ whole genome shotgun (WGS) entry which is preliminary data.</text>
</comment>
<dbReference type="AlphaFoldDB" id="A0A0G1ICB0"/>
<keyword evidence="1" id="KW-1133">Transmembrane helix</keyword>
<organism evidence="2 3">
    <name type="scientific">Candidatus Giovannonibacteria bacterium GW2011_GWB1_44_23</name>
    <dbReference type="NCBI Taxonomy" id="1618652"/>
    <lineage>
        <taxon>Bacteria</taxon>
        <taxon>Candidatus Giovannoniibacteriota</taxon>
    </lineage>
</organism>
<feature type="transmembrane region" description="Helical" evidence="1">
    <location>
        <begin position="32"/>
        <end position="51"/>
    </location>
</feature>
<protein>
    <submittedName>
        <fullName evidence="2">Uncharacterized protein</fullName>
    </submittedName>
</protein>
<gene>
    <name evidence="2" type="ORF">UW49_C0009G0037</name>
</gene>
<dbReference type="Proteomes" id="UP000033977">
    <property type="component" value="Unassembled WGS sequence"/>
</dbReference>
<evidence type="ECO:0000313" key="2">
    <source>
        <dbReference type="EMBL" id="KKT57016.1"/>
    </source>
</evidence>
<dbReference type="EMBL" id="LCIN01000009">
    <property type="protein sequence ID" value="KKT57016.1"/>
    <property type="molecule type" value="Genomic_DNA"/>
</dbReference>
<keyword evidence="1" id="KW-0812">Transmembrane</keyword>
<accession>A0A0G1ICB0</accession>
<proteinExistence type="predicted"/>
<keyword evidence="1" id="KW-0472">Membrane</keyword>
<evidence type="ECO:0000313" key="3">
    <source>
        <dbReference type="Proteomes" id="UP000033977"/>
    </source>
</evidence>
<feature type="transmembrane region" description="Helical" evidence="1">
    <location>
        <begin position="6"/>
        <end position="25"/>
    </location>
</feature>
<sequence>MDATTLSWIVVITGALAAAAIALFCEKKVDRAVFVCTVVLLTSLLLFAGTIENYIGTPAYLEVGNGYVYEVLPERDEVTAPKTEVVRVIDQDGEIALYEMQCDRFRGGCESIPRDGTPFYVLRSPSDGGYIIVTLPKDFSPQKKLKKKDK</sequence>